<keyword evidence="2" id="KW-1185">Reference proteome</keyword>
<dbReference type="Proteomes" id="UP001497700">
    <property type="component" value="Unassembled WGS sequence"/>
</dbReference>
<sequence>MEQYTAPKSPPNRVFKRVSKACRRCRRLRTKCANQGGVPPCEPCRQANAECVFAGRGDPDTDRAHRHPRSRADRSRSIGISISNPASSPQPSNQDRSDSISTQEPGLPLNGSLPKPLELPSTGSPSPVLGWEMLPPFNEVVEGIQSLTTSFFQLGFLPKTLFFEGLRKDRNSVNFFLLFGILSVSARFTPSLVKRYHGGANATRVFLGRASYYVQEQMFASTLDSIQAFFLMSIAEWGNGDKNRSLVYMGIAIRLAGILRLHREETYRLPASATNEEIVYSEVARRTFWMLETFENLHSGSDSPIAFSYNDITVLLPCDEREFTFGIRPTERAALMGTPPATRNPALTRLPSRSLFATLLQTHSLWGRVARLVGADAMQLGSGVESRISPDKYDSLSQALVDFERDLPQQHSWSVWNLRAFKVEGLDLAYLSAVMVLRLSNIILRRSYLHDILNTRRKTIPAPVPIACLPTRTEAWSTVADQLFDNMLSLHEQITAFFEYRSPEQGYPALIVFCVYVCGSLAKHLHQQPHICPRVAVRAVEILQNSIGGLVNLQSAWPFARRWYLALCRASEDVSMEPNLPTPTHQDEDPSGTGLAHQEQLASQAPPAFEVQFNDPLPSDSIFGAFDMYLWNGVIDGCSLFGEQIPASGGDH</sequence>
<evidence type="ECO:0000313" key="2">
    <source>
        <dbReference type="Proteomes" id="UP001497700"/>
    </source>
</evidence>
<comment type="caution">
    <text evidence="1">The sequence shown here is derived from an EMBL/GenBank/DDBJ whole genome shotgun (WGS) entry which is preliminary data.</text>
</comment>
<name>A0ACB9ZBZ0_9PEZI</name>
<protein>
    <submittedName>
        <fullName evidence="1">Uncharacterized protein</fullName>
    </submittedName>
</protein>
<organism evidence="1 2">
    <name type="scientific">Hypoxylon rubiginosum</name>
    <dbReference type="NCBI Taxonomy" id="110542"/>
    <lineage>
        <taxon>Eukaryota</taxon>
        <taxon>Fungi</taxon>
        <taxon>Dikarya</taxon>
        <taxon>Ascomycota</taxon>
        <taxon>Pezizomycotina</taxon>
        <taxon>Sordariomycetes</taxon>
        <taxon>Xylariomycetidae</taxon>
        <taxon>Xylariales</taxon>
        <taxon>Hypoxylaceae</taxon>
        <taxon>Hypoxylon</taxon>
    </lineage>
</organism>
<evidence type="ECO:0000313" key="1">
    <source>
        <dbReference type="EMBL" id="KAI4868295.1"/>
    </source>
</evidence>
<proteinExistence type="predicted"/>
<reference evidence="1 2" key="1">
    <citation type="journal article" date="2022" name="New Phytol.">
        <title>Ecological generalism drives hyperdiversity of secondary metabolite gene clusters in xylarialean endophytes.</title>
        <authorList>
            <person name="Franco M.E.E."/>
            <person name="Wisecaver J.H."/>
            <person name="Arnold A.E."/>
            <person name="Ju Y.M."/>
            <person name="Slot J.C."/>
            <person name="Ahrendt S."/>
            <person name="Moore L.P."/>
            <person name="Eastman K.E."/>
            <person name="Scott K."/>
            <person name="Konkel Z."/>
            <person name="Mondo S.J."/>
            <person name="Kuo A."/>
            <person name="Hayes R.D."/>
            <person name="Haridas S."/>
            <person name="Andreopoulos B."/>
            <person name="Riley R."/>
            <person name="LaButti K."/>
            <person name="Pangilinan J."/>
            <person name="Lipzen A."/>
            <person name="Amirebrahimi M."/>
            <person name="Yan J."/>
            <person name="Adam C."/>
            <person name="Keymanesh K."/>
            <person name="Ng V."/>
            <person name="Louie K."/>
            <person name="Northen T."/>
            <person name="Drula E."/>
            <person name="Henrissat B."/>
            <person name="Hsieh H.M."/>
            <person name="Youens-Clark K."/>
            <person name="Lutzoni F."/>
            <person name="Miadlikowska J."/>
            <person name="Eastwood D.C."/>
            <person name="Hamelin R.C."/>
            <person name="Grigoriev I.V."/>
            <person name="U'Ren J.M."/>
        </authorList>
    </citation>
    <scope>NUCLEOTIDE SEQUENCE [LARGE SCALE GENOMIC DNA]</scope>
    <source>
        <strain evidence="1 2">CBS 119005</strain>
    </source>
</reference>
<dbReference type="EMBL" id="MU393439">
    <property type="protein sequence ID" value="KAI4868295.1"/>
    <property type="molecule type" value="Genomic_DNA"/>
</dbReference>
<gene>
    <name evidence="1" type="ORF">F4820DRAFT_135485</name>
</gene>
<accession>A0ACB9ZBZ0</accession>